<dbReference type="Proteomes" id="UP000015105">
    <property type="component" value="Chromosome 7D"/>
</dbReference>
<evidence type="ECO:0000313" key="2">
    <source>
        <dbReference type="EnsemblPlants" id="AET7Gv20698800.8"/>
    </source>
</evidence>
<dbReference type="EnsemblPlants" id="AET7Gv20698800.8">
    <property type="protein sequence ID" value="AET7Gv20698800.8"/>
    <property type="gene ID" value="AET7Gv20698800"/>
</dbReference>
<reference evidence="3" key="1">
    <citation type="journal article" date="2014" name="Science">
        <title>Ancient hybridizations among the ancestral genomes of bread wheat.</title>
        <authorList>
            <consortium name="International Wheat Genome Sequencing Consortium,"/>
            <person name="Marcussen T."/>
            <person name="Sandve S.R."/>
            <person name="Heier L."/>
            <person name="Spannagl M."/>
            <person name="Pfeifer M."/>
            <person name="Jakobsen K.S."/>
            <person name="Wulff B.B."/>
            <person name="Steuernagel B."/>
            <person name="Mayer K.F."/>
            <person name="Olsen O.A."/>
        </authorList>
    </citation>
    <scope>NUCLEOTIDE SEQUENCE [LARGE SCALE GENOMIC DNA]</scope>
    <source>
        <strain evidence="3">cv. AL8/78</strain>
    </source>
</reference>
<sequence>CRDSSSHAHGSKSRRGTRLHGCMSGRTRVRSGCTREHECRKQRLMNRDGGRHAAATVFAEGPIVLAVDLESSRWGAQRAWETCTGAPLTEAVAIFSGAKLDNMCFHMKIGT</sequence>
<proteinExistence type="predicted"/>
<organism evidence="2 3">
    <name type="scientific">Aegilops tauschii subsp. strangulata</name>
    <name type="common">Goatgrass</name>
    <dbReference type="NCBI Taxonomy" id="200361"/>
    <lineage>
        <taxon>Eukaryota</taxon>
        <taxon>Viridiplantae</taxon>
        <taxon>Streptophyta</taxon>
        <taxon>Embryophyta</taxon>
        <taxon>Tracheophyta</taxon>
        <taxon>Spermatophyta</taxon>
        <taxon>Magnoliopsida</taxon>
        <taxon>Liliopsida</taxon>
        <taxon>Poales</taxon>
        <taxon>Poaceae</taxon>
        <taxon>BOP clade</taxon>
        <taxon>Pooideae</taxon>
        <taxon>Triticodae</taxon>
        <taxon>Triticeae</taxon>
        <taxon>Triticinae</taxon>
        <taxon>Aegilops</taxon>
    </lineage>
</organism>
<dbReference type="AlphaFoldDB" id="A0A453RTY5"/>
<evidence type="ECO:0000313" key="3">
    <source>
        <dbReference type="Proteomes" id="UP000015105"/>
    </source>
</evidence>
<protein>
    <submittedName>
        <fullName evidence="2">Uncharacterized protein</fullName>
    </submittedName>
</protein>
<reference evidence="2" key="3">
    <citation type="journal article" date="2017" name="Nature">
        <title>Genome sequence of the progenitor of the wheat D genome Aegilops tauschii.</title>
        <authorList>
            <person name="Luo M.C."/>
            <person name="Gu Y.Q."/>
            <person name="Puiu D."/>
            <person name="Wang H."/>
            <person name="Twardziok S.O."/>
            <person name="Deal K.R."/>
            <person name="Huo N."/>
            <person name="Zhu T."/>
            <person name="Wang L."/>
            <person name="Wang Y."/>
            <person name="McGuire P.E."/>
            <person name="Liu S."/>
            <person name="Long H."/>
            <person name="Ramasamy R.K."/>
            <person name="Rodriguez J.C."/>
            <person name="Van S.L."/>
            <person name="Yuan L."/>
            <person name="Wang Z."/>
            <person name="Xia Z."/>
            <person name="Xiao L."/>
            <person name="Anderson O.D."/>
            <person name="Ouyang S."/>
            <person name="Liang Y."/>
            <person name="Zimin A.V."/>
            <person name="Pertea G."/>
            <person name="Qi P."/>
            <person name="Bennetzen J.L."/>
            <person name="Dai X."/>
            <person name="Dawson M.W."/>
            <person name="Muller H.G."/>
            <person name="Kugler K."/>
            <person name="Rivarola-Duarte L."/>
            <person name="Spannagl M."/>
            <person name="Mayer K.F.X."/>
            <person name="Lu F.H."/>
            <person name="Bevan M.W."/>
            <person name="Leroy P."/>
            <person name="Li P."/>
            <person name="You F.M."/>
            <person name="Sun Q."/>
            <person name="Liu Z."/>
            <person name="Lyons E."/>
            <person name="Wicker T."/>
            <person name="Salzberg S.L."/>
            <person name="Devos K.M."/>
            <person name="Dvorak J."/>
        </authorList>
    </citation>
    <scope>NUCLEOTIDE SEQUENCE [LARGE SCALE GENOMIC DNA]</scope>
    <source>
        <strain evidence="2">cv. AL8/78</strain>
    </source>
</reference>
<keyword evidence="3" id="KW-1185">Reference proteome</keyword>
<evidence type="ECO:0000256" key="1">
    <source>
        <dbReference type="SAM" id="MobiDB-lite"/>
    </source>
</evidence>
<name>A0A453RTY5_AEGTS</name>
<feature type="compositionally biased region" description="Basic residues" evidence="1">
    <location>
        <begin position="9"/>
        <end position="18"/>
    </location>
</feature>
<reference evidence="3" key="2">
    <citation type="journal article" date="2017" name="Nat. Plants">
        <title>The Aegilops tauschii genome reveals multiple impacts of transposons.</title>
        <authorList>
            <person name="Zhao G."/>
            <person name="Zou C."/>
            <person name="Li K."/>
            <person name="Wang K."/>
            <person name="Li T."/>
            <person name="Gao L."/>
            <person name="Zhang X."/>
            <person name="Wang H."/>
            <person name="Yang Z."/>
            <person name="Liu X."/>
            <person name="Jiang W."/>
            <person name="Mao L."/>
            <person name="Kong X."/>
            <person name="Jiao Y."/>
            <person name="Jia J."/>
        </authorList>
    </citation>
    <scope>NUCLEOTIDE SEQUENCE [LARGE SCALE GENOMIC DNA]</scope>
    <source>
        <strain evidence="3">cv. AL8/78</strain>
    </source>
</reference>
<reference evidence="2" key="5">
    <citation type="journal article" date="2021" name="G3 (Bethesda)">
        <title>Aegilops tauschii genome assembly Aet v5.0 features greater sequence contiguity and improved annotation.</title>
        <authorList>
            <person name="Wang L."/>
            <person name="Zhu T."/>
            <person name="Rodriguez J.C."/>
            <person name="Deal K.R."/>
            <person name="Dubcovsky J."/>
            <person name="McGuire P.E."/>
            <person name="Lux T."/>
            <person name="Spannagl M."/>
            <person name="Mayer K.F.X."/>
            <person name="Baldrich P."/>
            <person name="Meyers B.C."/>
            <person name="Huo N."/>
            <person name="Gu Y.Q."/>
            <person name="Zhou H."/>
            <person name="Devos K.M."/>
            <person name="Bennetzen J.L."/>
            <person name="Unver T."/>
            <person name="Budak H."/>
            <person name="Gulick P.J."/>
            <person name="Galiba G."/>
            <person name="Kalapos B."/>
            <person name="Nelson D.R."/>
            <person name="Li P."/>
            <person name="You F.M."/>
            <person name="Luo M.C."/>
            <person name="Dvorak J."/>
        </authorList>
    </citation>
    <scope>NUCLEOTIDE SEQUENCE [LARGE SCALE GENOMIC DNA]</scope>
    <source>
        <strain evidence="2">cv. AL8/78</strain>
    </source>
</reference>
<accession>A0A453RTY5</accession>
<dbReference type="Gramene" id="AET7Gv20698800.8">
    <property type="protein sequence ID" value="AET7Gv20698800.8"/>
    <property type="gene ID" value="AET7Gv20698800"/>
</dbReference>
<reference evidence="2" key="4">
    <citation type="submission" date="2019-03" db="UniProtKB">
        <authorList>
            <consortium name="EnsemblPlants"/>
        </authorList>
    </citation>
    <scope>IDENTIFICATION</scope>
</reference>
<feature type="region of interest" description="Disordered" evidence="1">
    <location>
        <begin position="1"/>
        <end position="20"/>
    </location>
</feature>